<evidence type="ECO:0000259" key="5">
    <source>
        <dbReference type="PROSITE" id="PS50931"/>
    </source>
</evidence>
<dbReference type="PANTHER" id="PTHR30419">
    <property type="entry name" value="HTH-TYPE TRANSCRIPTIONAL REGULATOR YBHD"/>
    <property type="match status" value="1"/>
</dbReference>
<proteinExistence type="inferred from homology"/>
<dbReference type="PRINTS" id="PR00039">
    <property type="entry name" value="HTHLYSR"/>
</dbReference>
<reference evidence="6 7" key="1">
    <citation type="submission" date="2019-02" db="EMBL/GenBank/DDBJ databases">
        <title>Genomic Encyclopedia of Type Strains, Phase IV (KMG-IV): sequencing the most valuable type-strain genomes for metagenomic binning, comparative biology and taxonomic classification.</title>
        <authorList>
            <person name="Goeker M."/>
        </authorList>
    </citation>
    <scope>NUCLEOTIDE SEQUENCE [LARGE SCALE GENOMIC DNA]</scope>
    <source>
        <strain evidence="6 7">DSM 23814</strain>
    </source>
</reference>
<dbReference type="Gene3D" id="1.10.10.10">
    <property type="entry name" value="Winged helix-like DNA-binding domain superfamily/Winged helix DNA-binding domain"/>
    <property type="match status" value="1"/>
</dbReference>
<evidence type="ECO:0000313" key="6">
    <source>
        <dbReference type="EMBL" id="RZT92874.1"/>
    </source>
</evidence>
<name>A0A4Q7VAI2_9BURK</name>
<dbReference type="SUPFAM" id="SSF46785">
    <property type="entry name" value="Winged helix' DNA-binding domain"/>
    <property type="match status" value="1"/>
</dbReference>
<dbReference type="InterPro" id="IPR050950">
    <property type="entry name" value="HTH-type_LysR_regulators"/>
</dbReference>
<dbReference type="GO" id="GO:0003677">
    <property type="term" value="F:DNA binding"/>
    <property type="evidence" value="ECO:0007669"/>
    <property type="project" value="UniProtKB-KW"/>
</dbReference>
<dbReference type="InterPro" id="IPR036390">
    <property type="entry name" value="WH_DNA-bd_sf"/>
</dbReference>
<dbReference type="PANTHER" id="PTHR30419:SF8">
    <property type="entry name" value="NITROGEN ASSIMILATION TRANSCRIPTIONAL ACTIVATOR-RELATED"/>
    <property type="match status" value="1"/>
</dbReference>
<evidence type="ECO:0000313" key="7">
    <source>
        <dbReference type="Proteomes" id="UP000293398"/>
    </source>
</evidence>
<sequence>MSYSKPTVNLTLRQMKAFAALATMRNFTRAAEHCNITQSAFSALIVNLESGLNAKLFSRNTRNVELTAEGEVFLNIVNHLIPETERALSEMQDHVSRRKGRVAIAALPTIFSSLLPDIIATFINEYPGIALIVEDVPNTACVALVRNRQVDFALCASAEPGTDLVMEKLASDTFYFVCQTNHPLADYKRLSVADILPYSIIVFEKASSIRQHLDASVYPKQWIKVLQVNNLSTAAGLVAAGIGPTIVPVLGLCQFNLKKLLAIPVTLPINERDICLLRRKDATESIAAQEFIRLLRNRLPQEVALLASRQPTLK</sequence>
<dbReference type="EMBL" id="SHKO01000003">
    <property type="protein sequence ID" value="RZT92874.1"/>
    <property type="molecule type" value="Genomic_DNA"/>
</dbReference>
<dbReference type="Proteomes" id="UP000293398">
    <property type="component" value="Unassembled WGS sequence"/>
</dbReference>
<dbReference type="Pfam" id="PF00126">
    <property type="entry name" value="HTH_1"/>
    <property type="match status" value="1"/>
</dbReference>
<dbReference type="SUPFAM" id="SSF53850">
    <property type="entry name" value="Periplasmic binding protein-like II"/>
    <property type="match status" value="1"/>
</dbReference>
<accession>A0A4Q7VAI2</accession>
<dbReference type="InterPro" id="IPR000847">
    <property type="entry name" value="LysR_HTH_N"/>
</dbReference>
<dbReference type="InterPro" id="IPR005119">
    <property type="entry name" value="LysR_subst-bd"/>
</dbReference>
<dbReference type="Pfam" id="PF03466">
    <property type="entry name" value="LysR_substrate"/>
    <property type="match status" value="1"/>
</dbReference>
<gene>
    <name evidence="6" type="ORF">EV681_3635</name>
</gene>
<dbReference type="FunFam" id="1.10.10.10:FF:000001">
    <property type="entry name" value="LysR family transcriptional regulator"/>
    <property type="match status" value="1"/>
</dbReference>
<dbReference type="OrthoDB" id="646694at2"/>
<evidence type="ECO:0000256" key="1">
    <source>
        <dbReference type="ARBA" id="ARBA00009437"/>
    </source>
</evidence>
<dbReference type="RefSeq" id="WP_130304753.1">
    <property type="nucleotide sequence ID" value="NZ_SHKO01000003.1"/>
</dbReference>
<dbReference type="AlphaFoldDB" id="A0A4Q7VAI2"/>
<dbReference type="CDD" id="cd08440">
    <property type="entry name" value="PBP2_LTTR_like_4"/>
    <property type="match status" value="1"/>
</dbReference>
<dbReference type="Gene3D" id="3.40.190.290">
    <property type="match status" value="1"/>
</dbReference>
<protein>
    <submittedName>
        <fullName evidence="6">DNA-binding transcriptional LysR family regulator</fullName>
    </submittedName>
</protein>
<keyword evidence="2" id="KW-0805">Transcription regulation</keyword>
<feature type="domain" description="HTH lysR-type" evidence="5">
    <location>
        <begin position="10"/>
        <end position="67"/>
    </location>
</feature>
<organism evidence="6 7">
    <name type="scientific">Advenella incenata</name>
    <dbReference type="NCBI Taxonomy" id="267800"/>
    <lineage>
        <taxon>Bacteria</taxon>
        <taxon>Pseudomonadati</taxon>
        <taxon>Pseudomonadota</taxon>
        <taxon>Betaproteobacteria</taxon>
        <taxon>Burkholderiales</taxon>
        <taxon>Alcaligenaceae</taxon>
    </lineage>
</organism>
<keyword evidence="3 6" id="KW-0238">DNA-binding</keyword>
<dbReference type="InterPro" id="IPR036388">
    <property type="entry name" value="WH-like_DNA-bd_sf"/>
</dbReference>
<dbReference type="GO" id="GO:0005829">
    <property type="term" value="C:cytosol"/>
    <property type="evidence" value="ECO:0007669"/>
    <property type="project" value="TreeGrafter"/>
</dbReference>
<evidence type="ECO:0000256" key="4">
    <source>
        <dbReference type="ARBA" id="ARBA00023163"/>
    </source>
</evidence>
<keyword evidence="7" id="KW-1185">Reference proteome</keyword>
<dbReference type="PROSITE" id="PS50931">
    <property type="entry name" value="HTH_LYSR"/>
    <property type="match status" value="1"/>
</dbReference>
<comment type="caution">
    <text evidence="6">The sequence shown here is derived from an EMBL/GenBank/DDBJ whole genome shotgun (WGS) entry which is preliminary data.</text>
</comment>
<dbReference type="GO" id="GO:0003700">
    <property type="term" value="F:DNA-binding transcription factor activity"/>
    <property type="evidence" value="ECO:0007669"/>
    <property type="project" value="InterPro"/>
</dbReference>
<comment type="similarity">
    <text evidence="1">Belongs to the LysR transcriptional regulatory family.</text>
</comment>
<keyword evidence="4" id="KW-0804">Transcription</keyword>
<evidence type="ECO:0000256" key="2">
    <source>
        <dbReference type="ARBA" id="ARBA00023015"/>
    </source>
</evidence>
<evidence type="ECO:0000256" key="3">
    <source>
        <dbReference type="ARBA" id="ARBA00023125"/>
    </source>
</evidence>